<dbReference type="InterPro" id="IPR051257">
    <property type="entry name" value="Diverse_CBS-Domain"/>
</dbReference>
<feature type="domain" description="CBS" evidence="2">
    <location>
        <begin position="14"/>
        <end position="73"/>
    </location>
</feature>
<dbReference type="InterPro" id="IPR046342">
    <property type="entry name" value="CBS_dom_sf"/>
</dbReference>
<name>A0A3B0SYI3_9ZZZZ</name>
<dbReference type="SMART" id="SM00116">
    <property type="entry name" value="CBS"/>
    <property type="match status" value="2"/>
</dbReference>
<dbReference type="InterPro" id="IPR044725">
    <property type="entry name" value="CBSX3_CBS_dom"/>
</dbReference>
<dbReference type="Pfam" id="PF00571">
    <property type="entry name" value="CBS"/>
    <property type="match status" value="2"/>
</dbReference>
<dbReference type="InterPro" id="IPR000644">
    <property type="entry name" value="CBS_dom"/>
</dbReference>
<dbReference type="CDD" id="cd04623">
    <property type="entry name" value="CBS_pair_bac_euk"/>
    <property type="match status" value="1"/>
</dbReference>
<proteinExistence type="predicted"/>
<evidence type="ECO:0000256" key="1">
    <source>
        <dbReference type="ARBA" id="ARBA00023122"/>
    </source>
</evidence>
<reference evidence="3" key="1">
    <citation type="submission" date="2018-06" db="EMBL/GenBank/DDBJ databases">
        <authorList>
            <person name="Zhirakovskaya E."/>
        </authorList>
    </citation>
    <scope>NUCLEOTIDE SEQUENCE</scope>
</reference>
<dbReference type="PANTHER" id="PTHR43080:SF2">
    <property type="entry name" value="CBS DOMAIN-CONTAINING PROTEIN"/>
    <property type="match status" value="1"/>
</dbReference>
<gene>
    <name evidence="3" type="ORF">MNBD_ACTINO02-2945</name>
</gene>
<protein>
    <submittedName>
        <fullName evidence="3">CBS domain protein</fullName>
    </submittedName>
</protein>
<evidence type="ECO:0000259" key="2">
    <source>
        <dbReference type="PROSITE" id="PS51371"/>
    </source>
</evidence>
<dbReference type="AlphaFoldDB" id="A0A3B0SYI3"/>
<feature type="domain" description="CBS" evidence="2">
    <location>
        <begin position="79"/>
        <end position="135"/>
    </location>
</feature>
<accession>A0A3B0SYI3</accession>
<dbReference type="PROSITE" id="PS51371">
    <property type="entry name" value="CBS"/>
    <property type="match status" value="2"/>
</dbReference>
<dbReference type="SUPFAM" id="SSF54631">
    <property type="entry name" value="CBS-domain pair"/>
    <property type="match status" value="1"/>
</dbReference>
<dbReference type="EMBL" id="UOEK01000619">
    <property type="protein sequence ID" value="VAW09630.1"/>
    <property type="molecule type" value="Genomic_DNA"/>
</dbReference>
<sequence>MHLERTVQHLLGEKGRDVWSVSSDTTVYEALEYMAEKGIGAVVVIDDGNLSGIFSERDYARKVVLMGRHSRDMKVAELMSTDVITAAMTDSVMTCMTVMSERRFRHLPVVEDGDVVGVVSIGDVVRNVIEEQRYLIDQLQQYITS</sequence>
<organism evidence="3">
    <name type="scientific">hydrothermal vent metagenome</name>
    <dbReference type="NCBI Taxonomy" id="652676"/>
    <lineage>
        <taxon>unclassified sequences</taxon>
        <taxon>metagenomes</taxon>
        <taxon>ecological metagenomes</taxon>
    </lineage>
</organism>
<keyword evidence="1" id="KW-0129">CBS domain</keyword>
<dbReference type="Gene3D" id="3.10.580.10">
    <property type="entry name" value="CBS-domain"/>
    <property type="match status" value="1"/>
</dbReference>
<dbReference type="PANTHER" id="PTHR43080">
    <property type="entry name" value="CBS DOMAIN-CONTAINING PROTEIN CBSX3, MITOCHONDRIAL"/>
    <property type="match status" value="1"/>
</dbReference>
<evidence type="ECO:0000313" key="3">
    <source>
        <dbReference type="EMBL" id="VAW09630.1"/>
    </source>
</evidence>